<evidence type="ECO:0008006" key="4">
    <source>
        <dbReference type="Google" id="ProtNLM"/>
    </source>
</evidence>
<feature type="signal peptide" evidence="1">
    <location>
        <begin position="1"/>
        <end position="22"/>
    </location>
</feature>
<reference evidence="2 3" key="1">
    <citation type="submission" date="2018-01" db="EMBL/GenBank/DDBJ databases">
        <title>Draft genome sequence of Jishengella endophytica.</title>
        <authorList>
            <person name="Sahin N."/>
            <person name="Ay H."/>
            <person name="Saygin H."/>
        </authorList>
    </citation>
    <scope>NUCLEOTIDE SEQUENCE [LARGE SCALE GENOMIC DNA]</scope>
    <source>
        <strain evidence="2 3">DSM 45430</strain>
    </source>
</reference>
<keyword evidence="1" id="KW-0732">Signal</keyword>
<evidence type="ECO:0000256" key="1">
    <source>
        <dbReference type="SAM" id="SignalP"/>
    </source>
</evidence>
<comment type="caution">
    <text evidence="2">The sequence shown here is derived from an EMBL/GenBank/DDBJ whole genome shotgun (WGS) entry which is preliminary data.</text>
</comment>
<evidence type="ECO:0000313" key="3">
    <source>
        <dbReference type="Proteomes" id="UP000248627"/>
    </source>
</evidence>
<feature type="chain" id="PRO_5039098831" description="DUF5602 domain-containing protein" evidence="1">
    <location>
        <begin position="23"/>
        <end position="335"/>
    </location>
</feature>
<dbReference type="Proteomes" id="UP000248627">
    <property type="component" value="Unassembled WGS sequence"/>
</dbReference>
<dbReference type="EMBL" id="POTX01000027">
    <property type="protein sequence ID" value="PZF99199.1"/>
    <property type="molecule type" value="Genomic_DNA"/>
</dbReference>
<organism evidence="2 3">
    <name type="scientific">Micromonospora endophytica</name>
    <dbReference type="NCBI Taxonomy" id="515350"/>
    <lineage>
        <taxon>Bacteria</taxon>
        <taxon>Bacillati</taxon>
        <taxon>Actinomycetota</taxon>
        <taxon>Actinomycetes</taxon>
        <taxon>Micromonosporales</taxon>
        <taxon>Micromonosporaceae</taxon>
        <taxon>Micromonospora</taxon>
    </lineage>
</organism>
<proteinExistence type="predicted"/>
<evidence type="ECO:0000313" key="2">
    <source>
        <dbReference type="EMBL" id="PZF99199.1"/>
    </source>
</evidence>
<dbReference type="RefSeq" id="WP_111242317.1">
    <property type="nucleotide sequence ID" value="NZ_AP023358.1"/>
</dbReference>
<dbReference type="CDD" id="cd11669">
    <property type="entry name" value="TTHB210-like"/>
    <property type="match status" value="1"/>
</dbReference>
<name>A0A2W2DEL2_9ACTN</name>
<protein>
    <recommendedName>
        <fullName evidence="4">DUF5602 domain-containing protein</fullName>
    </recommendedName>
</protein>
<dbReference type="InterPro" id="IPR033786">
    <property type="entry name" value="TTHB210-like"/>
</dbReference>
<accession>A0A2W2DEL2</accession>
<gene>
    <name evidence="2" type="ORF">C1I93_06490</name>
</gene>
<dbReference type="AlphaFoldDB" id="A0A2W2DEL2"/>
<keyword evidence="3" id="KW-1185">Reference proteome</keyword>
<sequence length="335" mass="36419">MVRKRLLAGALVVALLATAAFAQLASSEQKVSRAAGVTTATICLVPRGTPAVEVTVTVPTVAVPALLAQTLSYQGVCAAYGKPLALGGGTVRTYAQIERNAPKTIGITFPRGMLSGLPTSMTDGHHCYDVNGDGQLDEMSECAGGHERELTLPAAATRIAGLPLKWALVNWNPHGHGAPGVYDIPHFDFHFYIQPKAERDAIRPGPCSIIVHCDDFTRGITPIPAQHLPADYRDLQFVEVAMGNHLLDQTSPEWNGAAFTRTFVYGAYDGKISFLEPMISHAWLQGVATGQNPSGCLPIKQPQSWQTTGWYPQEYCIRYRSNRDDFTVSLENFRR</sequence>